<dbReference type="VEuPathDB" id="FungiDB:FOZG_14367"/>
<dbReference type="InterPro" id="IPR036236">
    <property type="entry name" value="Znf_C2H2_sf"/>
</dbReference>
<dbReference type="Gene3D" id="3.30.160.60">
    <property type="entry name" value="Classic Zinc Finger"/>
    <property type="match status" value="1"/>
</dbReference>
<keyword evidence="2" id="KW-0479">Metal-binding</keyword>
<dbReference type="VEuPathDB" id="FungiDB:HZS61_016827"/>
<dbReference type="GO" id="GO:0000981">
    <property type="term" value="F:DNA-binding transcription factor activity, RNA polymerase II-specific"/>
    <property type="evidence" value="ECO:0007669"/>
    <property type="project" value="InterPro"/>
</dbReference>
<dbReference type="GO" id="GO:0000978">
    <property type="term" value="F:RNA polymerase II cis-regulatory region sequence-specific DNA binding"/>
    <property type="evidence" value="ECO:0007669"/>
    <property type="project" value="InterPro"/>
</dbReference>
<gene>
    <name evidence="9" type="ORF">BFJ68_g10155</name>
</gene>
<dbReference type="SMART" id="SM00355">
    <property type="entry name" value="ZnF_C2H2"/>
    <property type="match status" value="1"/>
</dbReference>
<dbReference type="GO" id="GO:0000785">
    <property type="term" value="C:chromatin"/>
    <property type="evidence" value="ECO:0007669"/>
    <property type="project" value="TreeGrafter"/>
</dbReference>
<evidence type="ECO:0000256" key="4">
    <source>
        <dbReference type="ARBA" id="ARBA00022771"/>
    </source>
</evidence>
<comment type="subcellular location">
    <subcellularLocation>
        <location evidence="1">Nucleus</location>
    </subcellularLocation>
</comment>
<dbReference type="VEuPathDB" id="FungiDB:FOZG_11916"/>
<dbReference type="InterPro" id="IPR007219">
    <property type="entry name" value="XnlR_reg_dom"/>
</dbReference>
<dbReference type="FunFam" id="3.30.160.60:FF:002343">
    <property type="entry name" value="Zinc finger protein 33A"/>
    <property type="match status" value="1"/>
</dbReference>
<dbReference type="VEuPathDB" id="FungiDB:FOIG_09137"/>
<keyword evidence="6" id="KW-0539">Nucleus</keyword>
<proteinExistence type="predicted"/>
<dbReference type="VEuPathDB" id="FungiDB:FOC4_g10008857"/>
<evidence type="ECO:0000256" key="3">
    <source>
        <dbReference type="ARBA" id="ARBA00022737"/>
    </source>
</evidence>
<organism evidence="9 10">
    <name type="scientific">Fusarium oxysporum</name>
    <name type="common">Fusarium vascular wilt</name>
    <dbReference type="NCBI Taxonomy" id="5507"/>
    <lineage>
        <taxon>Eukaryota</taxon>
        <taxon>Fungi</taxon>
        <taxon>Dikarya</taxon>
        <taxon>Ascomycota</taxon>
        <taxon>Pezizomycotina</taxon>
        <taxon>Sordariomycetes</taxon>
        <taxon>Hypocreomycetidae</taxon>
        <taxon>Hypocreales</taxon>
        <taxon>Nectriaceae</taxon>
        <taxon>Fusarium</taxon>
        <taxon>Fusarium oxysporum species complex</taxon>
    </lineage>
</organism>
<evidence type="ECO:0000256" key="1">
    <source>
        <dbReference type="ARBA" id="ARBA00004123"/>
    </source>
</evidence>
<dbReference type="Pfam" id="PF04082">
    <property type="entry name" value="Fungal_trans"/>
    <property type="match status" value="1"/>
</dbReference>
<dbReference type="VEuPathDB" id="FungiDB:FOXG_10080"/>
<dbReference type="GO" id="GO:0006351">
    <property type="term" value="P:DNA-templated transcription"/>
    <property type="evidence" value="ECO:0007669"/>
    <property type="project" value="InterPro"/>
</dbReference>
<name>A0A420QPR6_FUSOX</name>
<dbReference type="PROSITE" id="PS50157">
    <property type="entry name" value="ZINC_FINGER_C2H2_2"/>
    <property type="match status" value="1"/>
</dbReference>
<dbReference type="Proteomes" id="UP000285860">
    <property type="component" value="Unassembled WGS sequence"/>
</dbReference>
<reference evidence="9 10" key="1">
    <citation type="journal article" date="2018" name="Sci. Rep.">
        <title>Characterisation of pathogen-specific regions and novel effector candidates in Fusarium oxysporum f. sp. cepae.</title>
        <authorList>
            <person name="Armitage A.D."/>
            <person name="Taylor A."/>
            <person name="Sobczyk M.K."/>
            <person name="Baxter L."/>
            <person name="Greenfield B.P."/>
            <person name="Bates H.J."/>
            <person name="Wilson F."/>
            <person name="Jackson A.C."/>
            <person name="Ott S."/>
            <person name="Harrison R.J."/>
            <person name="Clarkson J.P."/>
        </authorList>
    </citation>
    <scope>NUCLEOTIDE SEQUENCE [LARGE SCALE GENOMIC DNA]</scope>
    <source>
        <strain evidence="9 10">Fo_A28</strain>
    </source>
</reference>
<evidence type="ECO:0000256" key="8">
    <source>
        <dbReference type="SAM" id="MobiDB-lite"/>
    </source>
</evidence>
<keyword evidence="4 7" id="KW-0863">Zinc-finger</keyword>
<keyword evidence="3" id="KW-0677">Repeat</keyword>
<sequence length="858" mass="96264">MTSRGPWRLVTVNTAPERAKKLIGRVAETLKDRYDIQHVANCSSIDEVEDAVKEQQPNILFSASMWTAEESARIHQIARSVVPDIKLYGIPEGLQVKYGPDAIVQHLVENVPKVIEGDVSDPLPFSTHPALPITAASARHERTHTGAKPFACRICGRQFSRPDSVTRHQRTHTQVEQQQHRQQQQGQRQENDQQQQQEPQDVWPLSPSMSDYASIRSVTEQNQSISYEPVPGINTDSMFVDPALSSSELNVHLEWPDAEALLHSIVTFDWGSLTLPPGSMPAAQLRQQTAPQPNISYDVQSVDVGQTQDPEQLSPVNGSRDAIQSLSDMITSLSQNVTSAAKSLPELNPAFLDSCLQAYFSHFNIYFAILHRPTFVFRDCSPSLILNAIALGSLFIGTDDAVSEGEVLWRLAHTAVATAWTALLRHQGPYDSHRGVQLVLTALLGQCYAVMSENTDLKLTSQVFHSLGFNWANQNNLYRPSSSQQPALSAGEVSDERAWKEWAAEEVYHRALIGHYILDGHLSYLSGQPGAATLHATNSLRLSACSKAFEARDTQEWRLALDQEQSQGPTFSFSDIYHELFATIHPDNEVSPCLRSLNAPLDVRVVLECLHALVRENREMQSSKSIVKIPTLPEVKQALVRVFQLLNDTWSFDDTERLELVIRWHFVCLDLLCNSIKLFDQICRHLQIDQHIFKTKNSGSDLKDSIQWIRGSTDAKCAFLHAVAIQHTVNQLPFNRTNTFWMPIPIFAASTIYSLFRLSGITSVSVPAVVHWESTLIDRPNIREASGSPEQDVSWKKTQIFLSSNWRKTNYALGPARNLPFEMKKIQTMMHGLAIQWGVAVEMETILSQLETLEPLED</sequence>
<evidence type="ECO:0000256" key="2">
    <source>
        <dbReference type="ARBA" id="ARBA00022723"/>
    </source>
</evidence>
<protein>
    <submittedName>
        <fullName evidence="9">Uncharacterized protein</fullName>
    </submittedName>
</protein>
<evidence type="ECO:0000256" key="7">
    <source>
        <dbReference type="PROSITE-ProRule" id="PRU00042"/>
    </source>
</evidence>
<dbReference type="VEuPathDB" id="FungiDB:FOXG_11794"/>
<evidence type="ECO:0000313" key="9">
    <source>
        <dbReference type="EMBL" id="RKL06759.1"/>
    </source>
</evidence>
<dbReference type="VEuPathDB" id="FungiDB:FOMG_18386"/>
<dbReference type="GO" id="GO:0005634">
    <property type="term" value="C:nucleus"/>
    <property type="evidence" value="ECO:0007669"/>
    <property type="project" value="UniProtKB-SubCell"/>
</dbReference>
<dbReference type="VEuPathDB" id="FungiDB:FOC1_g10003280"/>
<dbReference type="VEuPathDB" id="FungiDB:FOMG_14124"/>
<dbReference type="PANTHER" id="PTHR40626:SF14">
    <property type="entry name" value="C2H2 TYPE ZINC FINGER DOMAIN PROTEIN (AFU_ORTHOLOGUE AFUA_1G02360)"/>
    <property type="match status" value="1"/>
</dbReference>
<accession>A0A420QPR6</accession>
<dbReference type="EMBL" id="MRCY01000053">
    <property type="protein sequence ID" value="RKL06759.1"/>
    <property type="molecule type" value="Genomic_DNA"/>
</dbReference>
<dbReference type="PANTHER" id="PTHR40626">
    <property type="entry name" value="MIP31509P"/>
    <property type="match status" value="1"/>
</dbReference>
<dbReference type="VEuPathDB" id="FungiDB:FOIG_14982"/>
<dbReference type="InterPro" id="IPR013087">
    <property type="entry name" value="Znf_C2H2_type"/>
</dbReference>
<keyword evidence="5" id="KW-0862">Zinc</keyword>
<dbReference type="CDD" id="cd12148">
    <property type="entry name" value="fungal_TF_MHR"/>
    <property type="match status" value="1"/>
</dbReference>
<dbReference type="SUPFAM" id="SSF57667">
    <property type="entry name" value="beta-beta-alpha zinc fingers"/>
    <property type="match status" value="1"/>
</dbReference>
<evidence type="ECO:0000256" key="6">
    <source>
        <dbReference type="ARBA" id="ARBA00023242"/>
    </source>
</evidence>
<evidence type="ECO:0000313" key="10">
    <source>
        <dbReference type="Proteomes" id="UP000285860"/>
    </source>
</evidence>
<dbReference type="InterPro" id="IPR051059">
    <property type="entry name" value="VerF-like"/>
</dbReference>
<dbReference type="AlphaFoldDB" id="A0A420QPR6"/>
<feature type="compositionally biased region" description="Low complexity" evidence="8">
    <location>
        <begin position="172"/>
        <end position="200"/>
    </location>
</feature>
<dbReference type="VEuPathDB" id="FungiDB:FOC4_g10006413"/>
<evidence type="ECO:0000256" key="5">
    <source>
        <dbReference type="ARBA" id="ARBA00022833"/>
    </source>
</evidence>
<dbReference type="PROSITE" id="PS00028">
    <property type="entry name" value="ZINC_FINGER_C2H2_1"/>
    <property type="match status" value="1"/>
</dbReference>
<feature type="region of interest" description="Disordered" evidence="8">
    <location>
        <begin position="162"/>
        <end position="208"/>
    </location>
</feature>
<dbReference type="GO" id="GO:0008270">
    <property type="term" value="F:zinc ion binding"/>
    <property type="evidence" value="ECO:0007669"/>
    <property type="project" value="UniProtKB-KW"/>
</dbReference>
<comment type="caution">
    <text evidence="9">The sequence shown here is derived from an EMBL/GenBank/DDBJ whole genome shotgun (WGS) entry which is preliminary data.</text>
</comment>